<feature type="compositionally biased region" description="Basic and acidic residues" evidence="1">
    <location>
        <begin position="200"/>
        <end position="214"/>
    </location>
</feature>
<dbReference type="Proteomes" id="UP000663829">
    <property type="component" value="Unassembled WGS sequence"/>
</dbReference>
<feature type="compositionally biased region" description="Polar residues" evidence="1">
    <location>
        <begin position="18"/>
        <end position="74"/>
    </location>
</feature>
<evidence type="ECO:0000313" key="4">
    <source>
        <dbReference type="Proteomes" id="UP000663829"/>
    </source>
</evidence>
<evidence type="ECO:0000313" key="2">
    <source>
        <dbReference type="EMBL" id="CAF0739227.1"/>
    </source>
</evidence>
<evidence type="ECO:0000313" key="3">
    <source>
        <dbReference type="EMBL" id="CAF3517379.1"/>
    </source>
</evidence>
<organism evidence="2 4">
    <name type="scientific">Didymodactylos carnosus</name>
    <dbReference type="NCBI Taxonomy" id="1234261"/>
    <lineage>
        <taxon>Eukaryota</taxon>
        <taxon>Metazoa</taxon>
        <taxon>Spiralia</taxon>
        <taxon>Gnathifera</taxon>
        <taxon>Rotifera</taxon>
        <taxon>Eurotatoria</taxon>
        <taxon>Bdelloidea</taxon>
        <taxon>Philodinida</taxon>
        <taxon>Philodinidae</taxon>
        <taxon>Didymodactylos</taxon>
    </lineage>
</organism>
<evidence type="ECO:0000256" key="1">
    <source>
        <dbReference type="SAM" id="MobiDB-lite"/>
    </source>
</evidence>
<dbReference type="EMBL" id="CAJOBC010000012">
    <property type="protein sequence ID" value="CAF3517379.1"/>
    <property type="molecule type" value="Genomic_DNA"/>
</dbReference>
<protein>
    <submittedName>
        <fullName evidence="2">Uncharacterized protein</fullName>
    </submittedName>
</protein>
<name>A0A813NJU1_9BILA</name>
<dbReference type="EMBL" id="CAJNOQ010000012">
    <property type="protein sequence ID" value="CAF0739227.1"/>
    <property type="molecule type" value="Genomic_DNA"/>
</dbReference>
<keyword evidence="4" id="KW-1185">Reference proteome</keyword>
<feature type="region of interest" description="Disordered" evidence="1">
    <location>
        <begin position="193"/>
        <end position="216"/>
    </location>
</feature>
<proteinExistence type="predicted"/>
<dbReference type="Proteomes" id="UP000681722">
    <property type="component" value="Unassembled WGS sequence"/>
</dbReference>
<dbReference type="AlphaFoldDB" id="A0A813NJU1"/>
<reference evidence="2" key="1">
    <citation type="submission" date="2021-02" db="EMBL/GenBank/DDBJ databases">
        <authorList>
            <person name="Nowell W R."/>
        </authorList>
    </citation>
    <scope>NUCLEOTIDE SEQUENCE</scope>
</reference>
<dbReference type="OrthoDB" id="5969023at2759"/>
<accession>A0A813NJU1</accession>
<comment type="caution">
    <text evidence="2">The sequence shown here is derived from an EMBL/GenBank/DDBJ whole genome shotgun (WGS) entry which is preliminary data.</text>
</comment>
<gene>
    <name evidence="2" type="ORF">GPM918_LOCUS162</name>
    <name evidence="3" type="ORF">SRO942_LOCUS163</name>
</gene>
<feature type="compositionally biased region" description="Basic and acidic residues" evidence="1">
    <location>
        <begin position="489"/>
        <end position="509"/>
    </location>
</feature>
<feature type="region of interest" description="Disordered" evidence="1">
    <location>
        <begin position="1"/>
        <end position="76"/>
    </location>
</feature>
<sequence length="750" mass="87780">MAQLNQRLSNKPRDLTRRTPNQLQNRKSNASPFRNNEPVSRIRNQQQMNTVLPSLNTNGNQQRRPLSRSNNVHPPQQKLLGQRMSQFYPNRSETIIFDENHVHSTEYYPQQQQQFDQRRNTYEMEQFHQNHDSSMLFPSQRNILYRENDIKYDPLTGQQMNRKYDENNYILDNYENAKQNQHQDRNMNTKTYPQYQSEQKPLEVRSRSVKKDDQSMEESIVIQYDDDDDELPPVSSRLPVYARFPFEVSFLPPPMEANIEDHIHKLRLRLINSELDHQRRSANEYLMRTHRFAQNDEFIGNHSNLEEFEIRRIRDSLMNERSQHPNPSMTLPNFSNYNNLITMDQQQFLTSDIDDIIDSMARRHLAYKKFDANMKRTSREKIDYPYLQDTRRLSHDSDFFFTSGTPISLLERDFIKNNPNLKEVLKSRIDMYNRLTSESDNTFNRFINPQLSYSKLPPIISNEQILPLSLPENAEHTIRLPSDIFLTSRSEKEKEPNKPNSNEHKEKLNRPLSYTGSDNSVELAVDRLKSGNRTQIISFLTTFDTVRPPSNRSNPPRESYSASILKIRLQEIIVALHRVYLEPDGPIYVALLKSIHSPLYEALTTSSTKYDEAIKLICEALKNVISKIVDFMPRDGVLGSSQYSAISALIQDGNHFPDKYFWQCERKQLEFNDSNEKTVNVTKQRATLLLIGVFIFRALVTTLLCKPIKYRLMLGEISSSQQASLKILATLILYIGRRVCVQSGNILVNI</sequence>
<feature type="region of interest" description="Disordered" evidence="1">
    <location>
        <begin position="485"/>
        <end position="515"/>
    </location>
</feature>